<dbReference type="InterPro" id="IPR006500">
    <property type="entry name" value="Helicase_put_C_phage/plasmid"/>
</dbReference>
<dbReference type="PANTHER" id="PTHR35372">
    <property type="entry name" value="ATP BINDING PROTEIN-RELATED"/>
    <property type="match status" value="1"/>
</dbReference>
<name>A0A9X4MFF4_9BACT</name>
<feature type="domain" description="SF3 helicase" evidence="4">
    <location>
        <begin position="515"/>
        <end position="669"/>
    </location>
</feature>
<dbReference type="AlphaFoldDB" id="A0A9X4MFF4"/>
<dbReference type="Gene3D" id="3.90.580.10">
    <property type="entry name" value="Zinc finger, CHC2-type domain"/>
    <property type="match status" value="1"/>
</dbReference>
<evidence type="ECO:0000256" key="2">
    <source>
        <dbReference type="ARBA" id="ARBA00022801"/>
    </source>
</evidence>
<dbReference type="InterPro" id="IPR014015">
    <property type="entry name" value="Helicase_SF3_DNA-vir"/>
</dbReference>
<evidence type="ECO:0000313" key="6">
    <source>
        <dbReference type="Proteomes" id="UP001154240"/>
    </source>
</evidence>
<dbReference type="InterPro" id="IPR034154">
    <property type="entry name" value="TOPRIM_DnaG/twinkle"/>
</dbReference>
<keyword evidence="3" id="KW-0067">ATP-binding</keyword>
<dbReference type="SUPFAM" id="SSF52540">
    <property type="entry name" value="P-loop containing nucleoside triphosphate hydrolases"/>
    <property type="match status" value="1"/>
</dbReference>
<dbReference type="NCBIfam" id="TIGR01613">
    <property type="entry name" value="primase_Cterm"/>
    <property type="match status" value="1"/>
</dbReference>
<dbReference type="InterPro" id="IPR045455">
    <property type="entry name" value="NrS-1_pol-like_helicase"/>
</dbReference>
<dbReference type="GO" id="GO:0005524">
    <property type="term" value="F:ATP binding"/>
    <property type="evidence" value="ECO:0007669"/>
    <property type="project" value="UniProtKB-KW"/>
</dbReference>
<evidence type="ECO:0000313" key="5">
    <source>
        <dbReference type="EMBL" id="MDG4475376.1"/>
    </source>
</evidence>
<dbReference type="InterPro" id="IPR036977">
    <property type="entry name" value="DNA_primase_Znf_CHC2"/>
</dbReference>
<organism evidence="5 6">
    <name type="scientific">Thiovibrio frasassiensis</name>
    <dbReference type="NCBI Taxonomy" id="2984131"/>
    <lineage>
        <taxon>Bacteria</taxon>
        <taxon>Pseudomonadati</taxon>
        <taxon>Thermodesulfobacteriota</taxon>
        <taxon>Desulfobulbia</taxon>
        <taxon>Desulfobulbales</taxon>
        <taxon>Thiovibrionaceae</taxon>
        <taxon>Thiovibrio</taxon>
    </lineage>
</organism>
<evidence type="ECO:0000259" key="4">
    <source>
        <dbReference type="PROSITE" id="PS51206"/>
    </source>
</evidence>
<dbReference type="CDD" id="cd01029">
    <property type="entry name" value="TOPRIM_primases"/>
    <property type="match status" value="1"/>
</dbReference>
<dbReference type="Gene3D" id="3.40.50.300">
    <property type="entry name" value="P-loop containing nucleotide triphosphate hydrolases"/>
    <property type="match status" value="1"/>
</dbReference>
<dbReference type="Gene3D" id="3.40.1360.10">
    <property type="match status" value="1"/>
</dbReference>
<dbReference type="Pfam" id="PF19263">
    <property type="entry name" value="DUF5906"/>
    <property type="match status" value="1"/>
</dbReference>
<dbReference type="RefSeq" id="WP_307632349.1">
    <property type="nucleotide sequence ID" value="NZ_JAPHEH010000001.1"/>
</dbReference>
<protein>
    <submittedName>
        <fullName evidence="5">Phage/plasmid primase, P4 family</fullName>
    </submittedName>
</protein>
<dbReference type="Proteomes" id="UP001154240">
    <property type="component" value="Unassembled WGS sequence"/>
</dbReference>
<reference evidence="5" key="2">
    <citation type="submission" date="2022-10" db="EMBL/GenBank/DDBJ databases">
        <authorList>
            <person name="Aronson H.S."/>
        </authorList>
    </citation>
    <scope>NUCLEOTIDE SEQUENCE</scope>
    <source>
        <strain evidence="5">RS19-109</strain>
    </source>
</reference>
<reference evidence="5" key="1">
    <citation type="journal article" date="2022" name="bioRxiv">
        <title>Thiovibrio frasassiensisgen. nov., sp. nov., an autotrophic, elemental sulfur disproportionating bacterium isolated from sulfidic karst sediment, and proposal of Thiovibrionaceae fam. nov.</title>
        <authorList>
            <person name="Aronson H."/>
            <person name="Thomas C."/>
            <person name="Bhattacharyya M."/>
            <person name="Eckstein S."/>
            <person name="Jensen S."/>
            <person name="Barco R."/>
            <person name="Macalady J."/>
            <person name="Amend J."/>
        </authorList>
    </citation>
    <scope>NUCLEOTIDE SEQUENCE</scope>
    <source>
        <strain evidence="5">RS19-109</strain>
    </source>
</reference>
<dbReference type="GO" id="GO:0006260">
    <property type="term" value="P:DNA replication"/>
    <property type="evidence" value="ECO:0007669"/>
    <property type="project" value="InterPro"/>
</dbReference>
<dbReference type="InterPro" id="IPR051620">
    <property type="entry name" value="ORF904-like_C"/>
</dbReference>
<keyword evidence="2" id="KW-0378">Hydrolase</keyword>
<dbReference type="PROSITE" id="PS51206">
    <property type="entry name" value="SF3_HELICASE_1"/>
    <property type="match status" value="1"/>
</dbReference>
<keyword evidence="1" id="KW-0547">Nucleotide-binding</keyword>
<dbReference type="GO" id="GO:0016787">
    <property type="term" value="F:hydrolase activity"/>
    <property type="evidence" value="ECO:0007669"/>
    <property type="project" value="UniProtKB-KW"/>
</dbReference>
<comment type="caution">
    <text evidence="5">The sequence shown here is derived from an EMBL/GenBank/DDBJ whole genome shotgun (WGS) entry which is preliminary data.</text>
</comment>
<dbReference type="GO" id="GO:0008270">
    <property type="term" value="F:zinc ion binding"/>
    <property type="evidence" value="ECO:0007669"/>
    <property type="project" value="InterPro"/>
</dbReference>
<dbReference type="PANTHER" id="PTHR35372:SF2">
    <property type="entry name" value="SF3 HELICASE DOMAIN-CONTAINING PROTEIN"/>
    <property type="match status" value="1"/>
</dbReference>
<gene>
    <name evidence="5" type="ORF">OLX77_04275</name>
</gene>
<dbReference type="GO" id="GO:0003677">
    <property type="term" value="F:DNA binding"/>
    <property type="evidence" value="ECO:0007669"/>
    <property type="project" value="InterPro"/>
</dbReference>
<dbReference type="InterPro" id="IPR027417">
    <property type="entry name" value="P-loop_NTPase"/>
</dbReference>
<evidence type="ECO:0000256" key="3">
    <source>
        <dbReference type="ARBA" id="ARBA00022840"/>
    </source>
</evidence>
<proteinExistence type="predicted"/>
<sequence length="814" mass="91740">MDNSTQKITENTQKSAVDVTSAKDLAYALSSDAKASGDGWMTRCPAHEDDKPSLYVSEDLEKDRILWHCKAGCSQKAVHEALVASGLWRSRRSAGEEYIYTDFDETPLYKLVKRPAANAESSPERYIEIFDTTLKRWVRGKLEDHAIERVLYRLPELGSAGIKKSTRLYIVEGEKDAETLRAFGFCATTNSGGASAWKPEFTKLLADKHLCIVPDNDATGWKRAETLYKEFKDCSKSLFLCNTSLLIGEKGDITDIVECWRENGADDSVIAEKLKEIFGDIHLTNDVACFNFQSRNFTASMSMTCQLQECTTPELIAQDFEEALRRRLGVSFMALHVAKLPSKISDGLEDRSEKKRLAEITEQLKAALGQILRNECHVFNDPKVNQRFMYLPSQSAHYDIDFKAYESAIATAYANLLQRMLNSWALVDDVRLPVSGFGKIAKSTLIDTMTPEAIDETLYLCAKGNALDLRSGVVTQLSSSVFRQSALQVSLLTQPITQRPKIWQQFLDGVGFEGEIADFFEDLTLYLLTTSTAREEAYFLVGDGSNGKSTYIKWLTSVVGRHHVSSASLQDFQTNFGASSMVGKRLNLSTESSNRDFVESHKFKAIVTGDSVQVDRKNRDPITAAMKTKLVFALNDSPSISDTSFGMVRRMVIVRFDNVISKENAIDGYDRRLFDASAEIIAWLWHSHTTRHNTSAFKVKFEMPDRVRSWAEAIFASDNDPLNLWIYERVTVTDDRLKMHEYTSAQLYRFYCVFCKNQGLEPSFKLRSFSSAFPHRVQRVFKTKVERKTLSGNRSSVVNLIVDLSKDNPELAAA</sequence>
<accession>A0A9X4MFF4</accession>
<evidence type="ECO:0000256" key="1">
    <source>
        <dbReference type="ARBA" id="ARBA00022741"/>
    </source>
</evidence>
<keyword evidence="6" id="KW-1185">Reference proteome</keyword>
<dbReference type="EMBL" id="JAPHEH010000001">
    <property type="protein sequence ID" value="MDG4475376.1"/>
    <property type="molecule type" value="Genomic_DNA"/>
</dbReference>